<keyword evidence="3" id="KW-1185">Reference proteome</keyword>
<evidence type="ECO:0000313" key="2">
    <source>
        <dbReference type="EMBL" id="KAF4501993.1"/>
    </source>
</evidence>
<protein>
    <recommendedName>
        <fullName evidence="4">Ecp2 effector protein domain-containing protein</fullName>
    </recommendedName>
</protein>
<feature type="chain" id="PRO_5040417198" description="Ecp2 effector protein domain-containing protein" evidence="1">
    <location>
        <begin position="19"/>
        <end position="250"/>
    </location>
</feature>
<dbReference type="AlphaFoldDB" id="A0A9P5BIU1"/>
<accession>A0A9P5BIU1</accession>
<organism evidence="2 3">
    <name type="scientific">Fusarium agapanthi</name>
    <dbReference type="NCBI Taxonomy" id="1803897"/>
    <lineage>
        <taxon>Eukaryota</taxon>
        <taxon>Fungi</taxon>
        <taxon>Dikarya</taxon>
        <taxon>Ascomycota</taxon>
        <taxon>Pezizomycotina</taxon>
        <taxon>Sordariomycetes</taxon>
        <taxon>Hypocreomycetidae</taxon>
        <taxon>Hypocreales</taxon>
        <taxon>Nectriaceae</taxon>
        <taxon>Fusarium</taxon>
        <taxon>Fusarium fujikuroi species complex</taxon>
    </lineage>
</organism>
<evidence type="ECO:0008006" key="4">
    <source>
        <dbReference type="Google" id="ProtNLM"/>
    </source>
</evidence>
<sequence length="250" mass="27863">MTMFLLLISLLLLFPTASMSLVKRGCESFEIVDKKGHSAAGKQVRASAKINCTAEKAREDGPPMNQCDNDRYKMGIVVNSTVNATISDKAALLEIVRNAVDPVTARSVNLNRTLVIPFSNPYHTVENGTTGYWAFLPELHCWNGVLKDCKGDDEDWDGEVVVACGYKILGRGANASTVEYDGQVSFVKEHVAKYSKSDEEERPWPEYETAVEWVEEHKEDSDSGVLKHASTYSARMALIWFSLTILLFFI</sequence>
<evidence type="ECO:0000256" key="1">
    <source>
        <dbReference type="SAM" id="SignalP"/>
    </source>
</evidence>
<gene>
    <name evidence="2" type="ORF">FAGAP_1784</name>
</gene>
<dbReference type="EMBL" id="LUFC02000101">
    <property type="protein sequence ID" value="KAF4501993.1"/>
    <property type="molecule type" value="Genomic_DNA"/>
</dbReference>
<evidence type="ECO:0000313" key="3">
    <source>
        <dbReference type="Proteomes" id="UP000737391"/>
    </source>
</evidence>
<comment type="caution">
    <text evidence="2">The sequence shown here is derived from an EMBL/GenBank/DDBJ whole genome shotgun (WGS) entry which is preliminary data.</text>
</comment>
<dbReference type="InterPro" id="IPR045702">
    <property type="entry name" value="DUF6060"/>
</dbReference>
<keyword evidence="1" id="KW-0732">Signal</keyword>
<reference evidence="2" key="1">
    <citation type="submission" date="2020-01" db="EMBL/GenBank/DDBJ databases">
        <title>Identification and distribution of gene clusters putatively required for synthesis of sphingolipid metabolism inhibitors in phylogenetically diverse species of the filamentous fungus Fusarium.</title>
        <authorList>
            <person name="Kim H.-S."/>
            <person name="Busman M."/>
            <person name="Brown D.W."/>
            <person name="Divon H."/>
            <person name="Uhlig S."/>
            <person name="Proctor R.H."/>
        </authorList>
    </citation>
    <scope>NUCLEOTIDE SEQUENCE</scope>
    <source>
        <strain evidence="2">NRRL 31653</strain>
    </source>
</reference>
<dbReference type="OrthoDB" id="5102799at2759"/>
<dbReference type="Proteomes" id="UP000737391">
    <property type="component" value="Unassembled WGS sequence"/>
</dbReference>
<name>A0A9P5BIU1_9HYPO</name>
<feature type="signal peptide" evidence="1">
    <location>
        <begin position="1"/>
        <end position="18"/>
    </location>
</feature>
<proteinExistence type="predicted"/>
<dbReference type="Pfam" id="PF19535">
    <property type="entry name" value="DUF6060"/>
    <property type="match status" value="1"/>
</dbReference>